<organism evidence="1">
    <name type="scientific">Brassica cretica</name>
    <name type="common">Mustard</name>
    <dbReference type="NCBI Taxonomy" id="69181"/>
    <lineage>
        <taxon>Eukaryota</taxon>
        <taxon>Viridiplantae</taxon>
        <taxon>Streptophyta</taxon>
        <taxon>Embryophyta</taxon>
        <taxon>Tracheophyta</taxon>
        <taxon>Spermatophyta</taxon>
        <taxon>Magnoliopsida</taxon>
        <taxon>eudicotyledons</taxon>
        <taxon>Gunneridae</taxon>
        <taxon>Pentapetalae</taxon>
        <taxon>rosids</taxon>
        <taxon>malvids</taxon>
        <taxon>Brassicales</taxon>
        <taxon>Brassicaceae</taxon>
        <taxon>Brassiceae</taxon>
        <taxon>Brassica</taxon>
    </lineage>
</organism>
<dbReference type="AlphaFoldDB" id="A0A8S9LGX6"/>
<accession>A0A8S9LGX6</accession>
<name>A0A8S9LGX6_BRACR</name>
<comment type="caution">
    <text evidence="1">The sequence shown here is derived from an EMBL/GenBank/DDBJ whole genome shotgun (WGS) entry which is preliminary data.</text>
</comment>
<gene>
    <name evidence="1" type="ORF">F2Q70_00025564</name>
</gene>
<reference evidence="1" key="1">
    <citation type="submission" date="2019-12" db="EMBL/GenBank/DDBJ databases">
        <title>Genome sequencing and annotation of Brassica cretica.</title>
        <authorList>
            <person name="Studholme D.J."/>
            <person name="Sarris P.F."/>
        </authorList>
    </citation>
    <scope>NUCLEOTIDE SEQUENCE</scope>
    <source>
        <strain evidence="1">PFS-102/07</strain>
        <tissue evidence="1">Leaf</tissue>
    </source>
</reference>
<dbReference type="EMBL" id="QGKY02000094">
    <property type="protein sequence ID" value="KAF2604556.1"/>
    <property type="molecule type" value="Genomic_DNA"/>
</dbReference>
<evidence type="ECO:0000313" key="1">
    <source>
        <dbReference type="EMBL" id="KAF2604556.1"/>
    </source>
</evidence>
<proteinExistence type="predicted"/>
<sequence>MRHRATVDSPPAATEHAILAVVMGDRCRLPRGRHGLPAHVSIAVTTGDRRRLPHGRHGRPTHVFLAVAMGDQFLASPGRHEAISFSFFQAGMERAAQRLRITRQACRIAGLSINKDDAVSRTPSREIIRKQTNKGPKLGSKPICKEKSPRISWRFNFHTRERINVKSWR</sequence>
<protein>
    <submittedName>
        <fullName evidence="1">Uncharacterized protein</fullName>
    </submittedName>
</protein>